<evidence type="ECO:0000256" key="1">
    <source>
        <dbReference type="ARBA" id="ARBA00022475"/>
    </source>
</evidence>
<dbReference type="PANTHER" id="PTHR32432:SF4">
    <property type="entry name" value="CELL DIVISION PROTEIN FTSA"/>
    <property type="match status" value="1"/>
</dbReference>
<dbReference type="Pfam" id="PF14450">
    <property type="entry name" value="FtsA"/>
    <property type="match status" value="1"/>
</dbReference>
<accession>A0A3P3XT66</accession>
<name>A0A3P3XT66_9SPIR</name>
<keyword evidence="3 5" id="KW-0472">Membrane</keyword>
<comment type="subunit">
    <text evidence="5">Self-interacts. Interacts with FtsZ.</text>
</comment>
<sequence>MSGADIKAVSLALSGANIESFNTNGQIAVTGRGREITQEDIARVHEAARAVSISMDREILHVIPRSYTVDDQKGIRNPLHMTGVRLECGVHIITGSVSTVQNMFKCVTRAGYRVEQSYLGILGCARTVLTEDERDLGCLLIDIGGGTTDFMIFAESEPVFTSAVPAGGSQITGDISIMLSIPVDAAEHLKKESGAAWTEAIDPDETVIVPGFGAREPVELERRKLVSIVQPRVEEIFEMVNERLVKNGLKELIKAGVVLTGGSALLPHIDECARSVFGVPVRIGTPAAMSGLDAEYRSPAFSAAVGVALLEAERTGATTDPGGRKKTRKGKQGSFSLIKWIKDRFF</sequence>
<evidence type="ECO:0000259" key="6">
    <source>
        <dbReference type="SMART" id="SM00842"/>
    </source>
</evidence>
<dbReference type="Gene3D" id="3.30.1490.110">
    <property type="match status" value="1"/>
</dbReference>
<feature type="domain" description="SHS2" evidence="6">
    <location>
        <begin position="1"/>
        <end position="128"/>
    </location>
</feature>
<dbReference type="GO" id="GO:0043093">
    <property type="term" value="P:FtsZ-dependent cytokinesis"/>
    <property type="evidence" value="ECO:0007669"/>
    <property type="project" value="UniProtKB-UniRule"/>
</dbReference>
<dbReference type="AlphaFoldDB" id="A0A3P3XT66"/>
<comment type="similarity">
    <text evidence="5">Belongs to the FtsA/MreB family.</text>
</comment>
<keyword evidence="1 5" id="KW-1003">Cell membrane</keyword>
<dbReference type="PANTHER" id="PTHR32432">
    <property type="entry name" value="CELL DIVISION PROTEIN FTSA-RELATED"/>
    <property type="match status" value="1"/>
</dbReference>
<dbReference type="CDD" id="cd24048">
    <property type="entry name" value="ASKHA_NBD_FtsA"/>
    <property type="match status" value="1"/>
</dbReference>
<evidence type="ECO:0000256" key="5">
    <source>
        <dbReference type="HAMAP-Rule" id="MF_02033"/>
    </source>
</evidence>
<dbReference type="HAMAP" id="MF_02033">
    <property type="entry name" value="FtsA"/>
    <property type="match status" value="1"/>
</dbReference>
<protein>
    <recommendedName>
        <fullName evidence="5">Cell division protein FtsA</fullName>
    </recommendedName>
</protein>
<evidence type="ECO:0000256" key="4">
    <source>
        <dbReference type="ARBA" id="ARBA00023306"/>
    </source>
</evidence>
<comment type="subcellular location">
    <subcellularLocation>
        <location evidence="5">Cell membrane</location>
        <topology evidence="5">Peripheral membrane protein</topology>
        <orientation evidence="5">Cytoplasmic side</orientation>
    </subcellularLocation>
    <text evidence="5">Localizes to the Z ring in an FtsZ-dependent manner. Targeted to the membrane through a conserved C-terminal amphipathic helix.</text>
</comment>
<dbReference type="InterPro" id="IPR043129">
    <property type="entry name" value="ATPase_NBD"/>
</dbReference>
<dbReference type="NCBIfam" id="TIGR01174">
    <property type="entry name" value="ftsA"/>
    <property type="match status" value="1"/>
</dbReference>
<keyword evidence="2 5" id="KW-0132">Cell division</keyword>
<proteinExistence type="inferred from homology"/>
<organism evidence="7">
    <name type="scientific">uncultured spirochete</name>
    <dbReference type="NCBI Taxonomy" id="156406"/>
    <lineage>
        <taxon>Bacteria</taxon>
        <taxon>Pseudomonadati</taxon>
        <taxon>Spirochaetota</taxon>
        <taxon>Spirochaetia</taxon>
        <taxon>Spirochaetales</taxon>
        <taxon>environmental samples</taxon>
    </lineage>
</organism>
<evidence type="ECO:0000313" key="7">
    <source>
        <dbReference type="EMBL" id="SLM19446.1"/>
    </source>
</evidence>
<reference evidence="7" key="1">
    <citation type="submission" date="2017-02" db="EMBL/GenBank/DDBJ databases">
        <authorList>
            <person name="Regsiter A."/>
            <person name="William W."/>
        </authorList>
    </citation>
    <scope>NUCLEOTIDE SEQUENCE</scope>
    <source>
        <strain evidence="7">BdmA 4</strain>
    </source>
</reference>
<gene>
    <name evidence="5 7" type="primary">ftsA</name>
    <name evidence="7" type="ORF">SPIRO4BDMA_50961</name>
</gene>
<dbReference type="Gene3D" id="3.30.420.40">
    <property type="match status" value="1"/>
</dbReference>
<dbReference type="GO" id="GO:0009898">
    <property type="term" value="C:cytoplasmic side of plasma membrane"/>
    <property type="evidence" value="ECO:0007669"/>
    <property type="project" value="UniProtKB-UniRule"/>
</dbReference>
<evidence type="ECO:0000256" key="3">
    <source>
        <dbReference type="ARBA" id="ARBA00023136"/>
    </source>
</evidence>
<dbReference type="SMART" id="SM00842">
    <property type="entry name" value="FtsA"/>
    <property type="match status" value="1"/>
</dbReference>
<evidence type="ECO:0000256" key="2">
    <source>
        <dbReference type="ARBA" id="ARBA00022618"/>
    </source>
</evidence>
<dbReference type="InterPro" id="IPR050696">
    <property type="entry name" value="FtsA/MreB"/>
</dbReference>
<keyword evidence="4 5" id="KW-0131">Cell cycle</keyword>
<dbReference type="SUPFAM" id="SSF53067">
    <property type="entry name" value="Actin-like ATPase domain"/>
    <property type="match status" value="2"/>
</dbReference>
<dbReference type="GO" id="GO:0032153">
    <property type="term" value="C:cell division site"/>
    <property type="evidence" value="ECO:0007669"/>
    <property type="project" value="UniProtKB-UniRule"/>
</dbReference>
<dbReference type="EMBL" id="FWDO01000005">
    <property type="protein sequence ID" value="SLM19446.1"/>
    <property type="molecule type" value="Genomic_DNA"/>
</dbReference>
<dbReference type="Pfam" id="PF02491">
    <property type="entry name" value="SHS2_FTSA"/>
    <property type="match status" value="1"/>
</dbReference>
<comment type="function">
    <text evidence="5">Cell division protein that is involved in the assembly of the Z ring. May serve as a membrane anchor for the Z ring.</text>
</comment>
<dbReference type="InterPro" id="IPR020823">
    <property type="entry name" value="Cell_div_FtsA"/>
</dbReference>
<dbReference type="InterPro" id="IPR003494">
    <property type="entry name" value="SHS2_FtsA"/>
</dbReference>